<protein>
    <submittedName>
        <fullName evidence="1">Uncharacterized protein</fullName>
    </submittedName>
</protein>
<organism evidence="1 2">
    <name type="scientific">Zopfia rhizophila CBS 207.26</name>
    <dbReference type="NCBI Taxonomy" id="1314779"/>
    <lineage>
        <taxon>Eukaryota</taxon>
        <taxon>Fungi</taxon>
        <taxon>Dikarya</taxon>
        <taxon>Ascomycota</taxon>
        <taxon>Pezizomycotina</taxon>
        <taxon>Dothideomycetes</taxon>
        <taxon>Dothideomycetes incertae sedis</taxon>
        <taxon>Zopfiaceae</taxon>
        <taxon>Zopfia</taxon>
    </lineage>
</organism>
<dbReference type="EMBL" id="ML994659">
    <property type="protein sequence ID" value="KAF2180218.1"/>
    <property type="molecule type" value="Genomic_DNA"/>
</dbReference>
<reference evidence="1" key="1">
    <citation type="journal article" date="2020" name="Stud. Mycol.">
        <title>101 Dothideomycetes genomes: a test case for predicting lifestyles and emergence of pathogens.</title>
        <authorList>
            <person name="Haridas S."/>
            <person name="Albert R."/>
            <person name="Binder M."/>
            <person name="Bloem J."/>
            <person name="Labutti K."/>
            <person name="Salamov A."/>
            <person name="Andreopoulos B."/>
            <person name="Baker S."/>
            <person name="Barry K."/>
            <person name="Bills G."/>
            <person name="Bluhm B."/>
            <person name="Cannon C."/>
            <person name="Castanera R."/>
            <person name="Culley D."/>
            <person name="Daum C."/>
            <person name="Ezra D."/>
            <person name="Gonzalez J."/>
            <person name="Henrissat B."/>
            <person name="Kuo A."/>
            <person name="Liang C."/>
            <person name="Lipzen A."/>
            <person name="Lutzoni F."/>
            <person name="Magnuson J."/>
            <person name="Mondo S."/>
            <person name="Nolan M."/>
            <person name="Ohm R."/>
            <person name="Pangilinan J."/>
            <person name="Park H.-J."/>
            <person name="Ramirez L."/>
            <person name="Alfaro M."/>
            <person name="Sun H."/>
            <person name="Tritt A."/>
            <person name="Yoshinaga Y."/>
            <person name="Zwiers L.-H."/>
            <person name="Turgeon B."/>
            <person name="Goodwin S."/>
            <person name="Spatafora J."/>
            <person name="Crous P."/>
            <person name="Grigoriev I."/>
        </authorList>
    </citation>
    <scope>NUCLEOTIDE SEQUENCE</scope>
    <source>
        <strain evidence="1">CBS 207.26</strain>
    </source>
</reference>
<gene>
    <name evidence="1" type="ORF">K469DRAFT_715471</name>
</gene>
<dbReference type="Proteomes" id="UP000800200">
    <property type="component" value="Unassembled WGS sequence"/>
</dbReference>
<name>A0A6A6DP82_9PEZI</name>
<evidence type="ECO:0000313" key="1">
    <source>
        <dbReference type="EMBL" id="KAF2180218.1"/>
    </source>
</evidence>
<sequence>MQLSCVVRVAPAHSVCCLSPTGPVANSDSPHLPLSLVPYFPVAPSLPVSIPSQFFLQVYKY</sequence>
<evidence type="ECO:0000313" key="2">
    <source>
        <dbReference type="Proteomes" id="UP000800200"/>
    </source>
</evidence>
<keyword evidence="2" id="KW-1185">Reference proteome</keyword>
<dbReference type="AlphaFoldDB" id="A0A6A6DP82"/>
<accession>A0A6A6DP82</accession>
<proteinExistence type="predicted"/>